<dbReference type="AlphaFoldDB" id="A0A6M3LIC0"/>
<name>A0A6M3LIC0_9ZZZZ</name>
<protein>
    <submittedName>
        <fullName evidence="1">Uncharacterized protein</fullName>
    </submittedName>
</protein>
<evidence type="ECO:0000313" key="1">
    <source>
        <dbReference type="EMBL" id="QJA92645.1"/>
    </source>
</evidence>
<sequence length="125" mass="14061">MKLTSKNVESIFMDCLFREGEDTSDPAIAEGIISKFGFHKKRLELHKKDILIMLSQLPKEFQKDGGGGMSFLNACNNAKGEQWTGLHSIMEQLFSLGQACEKVKCLMPRDMWSVLPGGMPYYVVL</sequence>
<proteinExistence type="predicted"/>
<gene>
    <name evidence="1" type="ORF">MM415B04542_0008</name>
</gene>
<dbReference type="EMBL" id="MT143084">
    <property type="protein sequence ID" value="QJA92645.1"/>
    <property type="molecule type" value="Genomic_DNA"/>
</dbReference>
<reference evidence="1" key="1">
    <citation type="submission" date="2020-03" db="EMBL/GenBank/DDBJ databases">
        <title>The deep terrestrial virosphere.</title>
        <authorList>
            <person name="Holmfeldt K."/>
            <person name="Nilsson E."/>
            <person name="Simone D."/>
            <person name="Lopez-Fernandez M."/>
            <person name="Wu X."/>
            <person name="de Brujin I."/>
            <person name="Lundin D."/>
            <person name="Andersson A."/>
            <person name="Bertilsson S."/>
            <person name="Dopson M."/>
        </authorList>
    </citation>
    <scope>NUCLEOTIDE SEQUENCE</scope>
    <source>
        <strain evidence="1">MM415B04542</strain>
    </source>
</reference>
<accession>A0A6M3LIC0</accession>
<organism evidence="1">
    <name type="scientific">viral metagenome</name>
    <dbReference type="NCBI Taxonomy" id="1070528"/>
    <lineage>
        <taxon>unclassified sequences</taxon>
        <taxon>metagenomes</taxon>
        <taxon>organismal metagenomes</taxon>
    </lineage>
</organism>